<accession>A0A0B6XVD3</accession>
<keyword evidence="1" id="KW-0812">Transmembrane</keyword>
<sequence>NTALRSTPVTTVTGFSTNQATLPCQSHIHEVSHWYIVMDKLGMKEKLTQRQLLQMTGMMILGFIFVALIIVWVFSPILF</sequence>
<feature type="non-terminal residue" evidence="2">
    <location>
        <position position="1"/>
    </location>
</feature>
<name>A0A0B6XVD3_9EUPU</name>
<dbReference type="EMBL" id="HACG01001127">
    <property type="protein sequence ID" value="CEK47992.1"/>
    <property type="molecule type" value="Transcribed_RNA"/>
</dbReference>
<feature type="transmembrane region" description="Helical" evidence="1">
    <location>
        <begin position="52"/>
        <end position="74"/>
    </location>
</feature>
<reference evidence="2" key="1">
    <citation type="submission" date="2014-12" db="EMBL/GenBank/DDBJ databases">
        <title>Insight into the proteome of Arion vulgaris.</title>
        <authorList>
            <person name="Aradska J."/>
            <person name="Bulat T."/>
            <person name="Smidak R."/>
            <person name="Sarate P."/>
            <person name="Gangsoo J."/>
            <person name="Sialana F."/>
            <person name="Bilban M."/>
            <person name="Lubec G."/>
        </authorList>
    </citation>
    <scope>NUCLEOTIDE SEQUENCE</scope>
    <source>
        <tissue evidence="2">Skin</tissue>
    </source>
</reference>
<evidence type="ECO:0000313" key="2">
    <source>
        <dbReference type="EMBL" id="CEK47992.1"/>
    </source>
</evidence>
<keyword evidence="1" id="KW-1133">Transmembrane helix</keyword>
<dbReference type="AlphaFoldDB" id="A0A0B6XVD3"/>
<evidence type="ECO:0000256" key="1">
    <source>
        <dbReference type="SAM" id="Phobius"/>
    </source>
</evidence>
<organism evidence="2">
    <name type="scientific">Arion vulgaris</name>
    <dbReference type="NCBI Taxonomy" id="1028688"/>
    <lineage>
        <taxon>Eukaryota</taxon>
        <taxon>Metazoa</taxon>
        <taxon>Spiralia</taxon>
        <taxon>Lophotrochozoa</taxon>
        <taxon>Mollusca</taxon>
        <taxon>Gastropoda</taxon>
        <taxon>Heterobranchia</taxon>
        <taxon>Euthyneura</taxon>
        <taxon>Panpulmonata</taxon>
        <taxon>Eupulmonata</taxon>
        <taxon>Stylommatophora</taxon>
        <taxon>Helicina</taxon>
        <taxon>Arionoidea</taxon>
        <taxon>Arionidae</taxon>
        <taxon>Arion</taxon>
    </lineage>
</organism>
<gene>
    <name evidence="2" type="primary">ORF2843</name>
</gene>
<protein>
    <submittedName>
        <fullName evidence="2">Uncharacterized protein</fullName>
    </submittedName>
</protein>
<proteinExistence type="predicted"/>
<keyword evidence="1" id="KW-0472">Membrane</keyword>